<dbReference type="EMBL" id="MT143387">
    <property type="protein sequence ID" value="QJA96304.1"/>
    <property type="molecule type" value="Genomic_DNA"/>
</dbReference>
<reference evidence="1" key="1">
    <citation type="submission" date="2020-03" db="EMBL/GenBank/DDBJ databases">
        <title>The deep terrestrial virosphere.</title>
        <authorList>
            <person name="Holmfeldt K."/>
            <person name="Nilsson E."/>
            <person name="Simone D."/>
            <person name="Lopez-Fernandez M."/>
            <person name="Wu X."/>
            <person name="de Brujin I."/>
            <person name="Lundin D."/>
            <person name="Andersson A."/>
            <person name="Bertilsson S."/>
            <person name="Dopson M."/>
        </authorList>
    </citation>
    <scope>NUCLEOTIDE SEQUENCE</scope>
    <source>
        <strain evidence="1">MM415B09719</strain>
    </source>
</reference>
<accession>A0A6M3LS16</accession>
<evidence type="ECO:0000313" key="1">
    <source>
        <dbReference type="EMBL" id="QJA96304.1"/>
    </source>
</evidence>
<gene>
    <name evidence="1" type="ORF">MM415B09719_0007</name>
</gene>
<protein>
    <submittedName>
        <fullName evidence="1">Uncharacterized protein</fullName>
    </submittedName>
</protein>
<organism evidence="1">
    <name type="scientific">viral metagenome</name>
    <dbReference type="NCBI Taxonomy" id="1070528"/>
    <lineage>
        <taxon>unclassified sequences</taxon>
        <taxon>metagenomes</taxon>
        <taxon>organismal metagenomes</taxon>
    </lineage>
</organism>
<proteinExistence type="predicted"/>
<name>A0A6M3LS16_9ZZZZ</name>
<dbReference type="AlphaFoldDB" id="A0A6M3LS16"/>
<sequence>MEEITQDNLILDDIQEEKQKTSSKCFCLTFLDKEIRAINNSCYDENDLIVYDNWEFETNLSLTEKDKETIKSFCEEQDNQ</sequence>